<dbReference type="GO" id="GO:0016740">
    <property type="term" value="F:transferase activity"/>
    <property type="evidence" value="ECO:0007669"/>
    <property type="project" value="UniProtKB-KW"/>
</dbReference>
<dbReference type="HOGENOM" id="CLU_185032_0_0_11"/>
<sequence length="94" mass="10576">MWFWNTEVGWATVHPLLEANGWEYVQLVTWDKGLSHIAGNVNGNTIRQFPVVTEVSALHRRRLTLPTEDGGVLGVRQWLRAVWNHANGPTTGST</sequence>
<evidence type="ECO:0000313" key="1">
    <source>
        <dbReference type="EMBL" id="AFL04004.1"/>
    </source>
</evidence>
<dbReference type="Proteomes" id="UP000006173">
    <property type="component" value="Chromosome"/>
</dbReference>
<dbReference type="EMBL" id="CP001361">
    <property type="protein sequence ID" value="AFL04004.1"/>
    <property type="molecule type" value="Genomic_DNA"/>
</dbReference>
<reference evidence="1 2" key="1">
    <citation type="journal article" date="2012" name="J. Bacteriol.">
        <title>Complete Genome Sequence of the Probiotic Bacterium Bifidobacterium bifidum Strain BGN4.</title>
        <authorList>
            <person name="Yu D.S."/>
            <person name="Jeong H."/>
            <person name="Lee D.H."/>
            <person name="Kwon S.K."/>
            <person name="Song J.Y."/>
            <person name="Kim B.K."/>
            <person name="Park M.S."/>
            <person name="Ji G.E."/>
            <person name="Oh T.K."/>
            <person name="Kim J.F."/>
        </authorList>
    </citation>
    <scope>NUCLEOTIDE SEQUENCE [LARGE SCALE GENOMIC DNA]</scope>
    <source>
        <strain evidence="1 2">BGN4</strain>
    </source>
</reference>
<gene>
    <name evidence="1" type="ORF">BBB_0409</name>
</gene>
<dbReference type="AlphaFoldDB" id="I3WGJ1"/>
<accession>I3WGJ1</accession>
<dbReference type="REBASE" id="48923">
    <property type="entry name" value="M.BbiBGN4ORF409P"/>
</dbReference>
<evidence type="ECO:0000313" key="2">
    <source>
        <dbReference type="Proteomes" id="UP000006173"/>
    </source>
</evidence>
<organism evidence="1 2">
    <name type="scientific">Bifidobacterium bifidum BGN4</name>
    <dbReference type="NCBI Taxonomy" id="484020"/>
    <lineage>
        <taxon>Bacteria</taxon>
        <taxon>Bacillati</taxon>
        <taxon>Actinomycetota</taxon>
        <taxon>Actinomycetes</taxon>
        <taxon>Bifidobacteriales</taxon>
        <taxon>Bifidobacteriaceae</taxon>
        <taxon>Bifidobacterium</taxon>
    </lineage>
</organism>
<name>I3WGJ1_BIFBI</name>
<protein>
    <submittedName>
        <fullName evidence="1">Putative DNA modification methyl transferase</fullName>
    </submittedName>
</protein>
<keyword evidence="1" id="KW-0808">Transferase</keyword>
<proteinExistence type="predicted"/>
<dbReference type="PATRIC" id="fig|484020.3.peg.405"/>
<dbReference type="KEGG" id="bbf:BBB_0409"/>